<dbReference type="PANTHER" id="PTHR44757">
    <property type="entry name" value="DIGUANYLATE CYCLASE DGCP"/>
    <property type="match status" value="1"/>
</dbReference>
<organism evidence="5 6">
    <name type="scientific">Falsiroseomonas bella</name>
    <dbReference type="NCBI Taxonomy" id="2184016"/>
    <lineage>
        <taxon>Bacteria</taxon>
        <taxon>Pseudomonadati</taxon>
        <taxon>Pseudomonadota</taxon>
        <taxon>Alphaproteobacteria</taxon>
        <taxon>Acetobacterales</taxon>
        <taxon>Roseomonadaceae</taxon>
        <taxon>Falsiroseomonas</taxon>
    </lineage>
</organism>
<dbReference type="SMART" id="SM00267">
    <property type="entry name" value="GGDEF"/>
    <property type="match status" value="1"/>
</dbReference>
<proteinExistence type="predicted"/>
<dbReference type="InterPro" id="IPR000160">
    <property type="entry name" value="GGDEF_dom"/>
</dbReference>
<sequence length="1016" mass="108753">MSSRRLRVGLRLSVGLLLLAMAAGAALLTDRMRSAATTAATEGLEQAARAAEAAVNRHILQVDSTLAGLPALLRTAAGIQPLDASVANAVLRDLNVQNLVFRDVLLVKPGGAVWASSLSSTRQAGLPLEARLLEAPPVAGTLTVIGPVRNPQTSEWSLFFTRPLRLPGQGRIVAAVEVPVQLITGLLTPMGDAANVRILVERTDGSLLASVPHDEAGVGRVSPRPAGFRSDGVAFQTASAGGATIEVVRSALYRGIQLRLTRTVGDALADWQRDRRWLAIVLAGAAALVICLAVAMDIALRQRERMEAERARARAVLDNAIEAMPDGFVMWDAEDRLVTCNSRYRELYAASAEFLVPGMPFVEVLRGGALRGQYPQCGPDVEAFVRELMAWRRADSPALERLLPDGRWLLVSERPTPDGGHVGIRTDITPIKRAMADLATATMRAEEASAEAQIQGARFHAALDNMSQGLCMVGADARVIVCNRRFAEIFGLEPDAAAPGTRFDDLFAQIRGRAGRRARLVRSIHERQRLLAMAGDAGDFLVEAPDRAVAVAHRPMFGGGWVATYEDATERTHAEAQVRFLAHHDSLTHLPNRVLFRDRLKQAIREAAEGTAEQGESVALLCLDLDRFKQVNDTLGHPAGDELLVSAAQRLRGCVRQSDLVARLGGDEFAILHRSSRLPESAEALARRIIDTLAAPYDIAGSRAAVGVSIGIAMAEAEGGADADALLKNADVALYRAKARGRGTFCRYDQAMGSAALRRLGLEAELRDALAREQIRLVYQPVRDLAAGRVAGFEALVRWSHPGLGQVSPAEFIPLAEETGLILPLGELILRNACAAAADWPGATRLAVNLSPVQLRSAGLAALVGDALRAAGLHPRRLELEITETALLQESEEALAVLRELQAMGVSIALDDFGTGFSSLRHLTSLPVDRIKIDRSFVSEVGSRADCRAVVSSVASLARQLGLATTAEGVETAEQLRLVQAAGCTEAQGYFVSKPLALGDAVALLRQDRAQRADAA</sequence>
<dbReference type="EMBL" id="QGNA01000002">
    <property type="protein sequence ID" value="PWS37449.1"/>
    <property type="molecule type" value="Genomic_DNA"/>
</dbReference>
<gene>
    <name evidence="5" type="ORF">DFH01_11485</name>
</gene>
<keyword evidence="2" id="KW-0472">Membrane</keyword>
<keyword evidence="2" id="KW-0812">Transmembrane</keyword>
<dbReference type="SUPFAM" id="SSF55073">
    <property type="entry name" value="Nucleotide cyclase"/>
    <property type="match status" value="1"/>
</dbReference>
<dbReference type="InterPro" id="IPR029787">
    <property type="entry name" value="Nucleotide_cyclase"/>
</dbReference>
<evidence type="ECO:0000259" key="3">
    <source>
        <dbReference type="PROSITE" id="PS50883"/>
    </source>
</evidence>
<evidence type="ECO:0000313" key="6">
    <source>
        <dbReference type="Proteomes" id="UP000245765"/>
    </source>
</evidence>
<dbReference type="CDD" id="cd01949">
    <property type="entry name" value="GGDEF"/>
    <property type="match status" value="1"/>
</dbReference>
<dbReference type="SMART" id="SM00091">
    <property type="entry name" value="PAS"/>
    <property type="match status" value="2"/>
</dbReference>
<dbReference type="NCBIfam" id="TIGR00254">
    <property type="entry name" value="GGDEF"/>
    <property type="match status" value="1"/>
</dbReference>
<dbReference type="CDD" id="cd00130">
    <property type="entry name" value="PAS"/>
    <property type="match status" value="1"/>
</dbReference>
<dbReference type="Proteomes" id="UP000245765">
    <property type="component" value="Unassembled WGS sequence"/>
</dbReference>
<dbReference type="CDD" id="cd18773">
    <property type="entry name" value="PDC1_HK_sensor"/>
    <property type="match status" value="1"/>
</dbReference>
<dbReference type="SUPFAM" id="SSF141868">
    <property type="entry name" value="EAL domain-like"/>
    <property type="match status" value="1"/>
</dbReference>
<dbReference type="PROSITE" id="PS50887">
    <property type="entry name" value="GGDEF"/>
    <property type="match status" value="1"/>
</dbReference>
<dbReference type="GO" id="GO:0003824">
    <property type="term" value="F:catalytic activity"/>
    <property type="evidence" value="ECO:0007669"/>
    <property type="project" value="UniProtKB-ARBA"/>
</dbReference>
<evidence type="ECO:0000256" key="2">
    <source>
        <dbReference type="SAM" id="Phobius"/>
    </source>
</evidence>
<keyword evidence="2" id="KW-1133">Transmembrane helix</keyword>
<keyword evidence="6" id="KW-1185">Reference proteome</keyword>
<reference evidence="6" key="1">
    <citation type="submission" date="2018-05" db="EMBL/GenBank/DDBJ databases">
        <authorList>
            <person name="Du Z."/>
            <person name="Wang X."/>
        </authorList>
    </citation>
    <scope>NUCLEOTIDE SEQUENCE [LARGE SCALE GENOMIC DNA]</scope>
    <source>
        <strain evidence="6">CQN31</strain>
    </source>
</reference>
<dbReference type="AlphaFoldDB" id="A0A317FHN9"/>
<dbReference type="InterPro" id="IPR035965">
    <property type="entry name" value="PAS-like_dom_sf"/>
</dbReference>
<accession>A0A317FHN9</accession>
<name>A0A317FHN9_9PROT</name>
<dbReference type="InterPro" id="IPR000014">
    <property type="entry name" value="PAS"/>
</dbReference>
<feature type="transmembrane region" description="Helical" evidence="2">
    <location>
        <begin position="277"/>
        <end position="300"/>
    </location>
</feature>
<feature type="coiled-coil region" evidence="1">
    <location>
        <begin position="296"/>
        <end position="323"/>
    </location>
</feature>
<keyword evidence="1" id="KW-0175">Coiled coil</keyword>
<feature type="domain" description="EAL" evidence="3">
    <location>
        <begin position="759"/>
        <end position="1009"/>
    </location>
</feature>
<dbReference type="Pfam" id="PF12860">
    <property type="entry name" value="PAS_7"/>
    <property type="match status" value="2"/>
</dbReference>
<evidence type="ECO:0000256" key="1">
    <source>
        <dbReference type="SAM" id="Coils"/>
    </source>
</evidence>
<dbReference type="CDD" id="cd01948">
    <property type="entry name" value="EAL"/>
    <property type="match status" value="1"/>
</dbReference>
<dbReference type="InterPro" id="IPR001633">
    <property type="entry name" value="EAL_dom"/>
</dbReference>
<dbReference type="InterPro" id="IPR035919">
    <property type="entry name" value="EAL_sf"/>
</dbReference>
<dbReference type="OrthoDB" id="9814202at2"/>
<dbReference type="Gene3D" id="3.30.450.20">
    <property type="entry name" value="PAS domain"/>
    <property type="match status" value="3"/>
</dbReference>
<dbReference type="FunFam" id="3.30.70.270:FF:000001">
    <property type="entry name" value="Diguanylate cyclase domain protein"/>
    <property type="match status" value="1"/>
</dbReference>
<dbReference type="SMART" id="SM00052">
    <property type="entry name" value="EAL"/>
    <property type="match status" value="1"/>
</dbReference>
<dbReference type="RefSeq" id="WP_109870557.1">
    <property type="nucleotide sequence ID" value="NZ_QGNA01000002.1"/>
</dbReference>
<dbReference type="InterPro" id="IPR043128">
    <property type="entry name" value="Rev_trsase/Diguanyl_cyclase"/>
</dbReference>
<dbReference type="Gene3D" id="3.30.70.270">
    <property type="match status" value="1"/>
</dbReference>
<feature type="domain" description="GGDEF" evidence="4">
    <location>
        <begin position="616"/>
        <end position="750"/>
    </location>
</feature>
<protein>
    <recommendedName>
        <fullName evidence="7">Diguanylate cyclase</fullName>
    </recommendedName>
</protein>
<dbReference type="Gene3D" id="3.20.20.450">
    <property type="entry name" value="EAL domain"/>
    <property type="match status" value="1"/>
</dbReference>
<dbReference type="PROSITE" id="PS50883">
    <property type="entry name" value="EAL"/>
    <property type="match status" value="1"/>
</dbReference>
<dbReference type="PANTHER" id="PTHR44757:SF2">
    <property type="entry name" value="BIOFILM ARCHITECTURE MAINTENANCE PROTEIN MBAA"/>
    <property type="match status" value="1"/>
</dbReference>
<dbReference type="Pfam" id="PF00990">
    <property type="entry name" value="GGDEF"/>
    <property type="match status" value="1"/>
</dbReference>
<evidence type="ECO:0008006" key="7">
    <source>
        <dbReference type="Google" id="ProtNLM"/>
    </source>
</evidence>
<evidence type="ECO:0000313" key="5">
    <source>
        <dbReference type="EMBL" id="PWS37449.1"/>
    </source>
</evidence>
<dbReference type="SUPFAM" id="SSF55785">
    <property type="entry name" value="PYP-like sensor domain (PAS domain)"/>
    <property type="match status" value="2"/>
</dbReference>
<comment type="caution">
    <text evidence="5">The sequence shown here is derived from an EMBL/GenBank/DDBJ whole genome shotgun (WGS) entry which is preliminary data.</text>
</comment>
<dbReference type="Pfam" id="PF00563">
    <property type="entry name" value="EAL"/>
    <property type="match status" value="1"/>
</dbReference>
<evidence type="ECO:0000259" key="4">
    <source>
        <dbReference type="PROSITE" id="PS50887"/>
    </source>
</evidence>
<dbReference type="InterPro" id="IPR052155">
    <property type="entry name" value="Biofilm_reg_signaling"/>
</dbReference>